<evidence type="ECO:0000313" key="1">
    <source>
        <dbReference type="EMBL" id="KAK3082380.1"/>
    </source>
</evidence>
<organism evidence="1 2">
    <name type="scientific">Coniosporium uncinatum</name>
    <dbReference type="NCBI Taxonomy" id="93489"/>
    <lineage>
        <taxon>Eukaryota</taxon>
        <taxon>Fungi</taxon>
        <taxon>Dikarya</taxon>
        <taxon>Ascomycota</taxon>
        <taxon>Pezizomycotina</taxon>
        <taxon>Dothideomycetes</taxon>
        <taxon>Dothideomycetes incertae sedis</taxon>
        <taxon>Coniosporium</taxon>
    </lineage>
</organism>
<name>A0ACC3E0C8_9PEZI</name>
<keyword evidence="2" id="KW-1185">Reference proteome</keyword>
<dbReference type="EMBL" id="JAWDJW010000001">
    <property type="protein sequence ID" value="KAK3082380.1"/>
    <property type="molecule type" value="Genomic_DNA"/>
</dbReference>
<sequence>MSSIDVKIPVPKVFLAPIPAFSDIGKTANDIINKDFYHNAAAALEVKLKAPNGVNFTTKGTSPQGDNPISASVEGKKALDKGTLNLDLFAAYIPFDLMYSLPFVIIFNGTPGRLGHSDAFKRVSLKAFLRSTGISITQSWNTADVLMTKVELANTLANGLKAELTNNFSPSKGSKGQKLSLYFQQPQFHTRAFFDLNAQQALTANVDGVIGYEGFLVGGEAGYDVQKAAITRYSASVGYSTAQYNAAILATNNLSIFSALYYQKVNSAVEAGVKASYDVKSSSTVGIEVASKYKIDPLSFMKAKINDRGIASLAYNTKVNTGFTFGIGASFDTQKLNEAGHKIGASFTFEG</sequence>
<evidence type="ECO:0000313" key="2">
    <source>
        <dbReference type="Proteomes" id="UP001186974"/>
    </source>
</evidence>
<proteinExistence type="predicted"/>
<gene>
    <name evidence="1" type="ORF">LTS18_004292</name>
</gene>
<accession>A0ACC3E0C8</accession>
<protein>
    <submittedName>
        <fullName evidence="1">Uncharacterized protein</fullName>
    </submittedName>
</protein>
<reference evidence="1" key="1">
    <citation type="submission" date="2024-09" db="EMBL/GenBank/DDBJ databases">
        <title>Black Yeasts Isolated from many extreme environments.</title>
        <authorList>
            <person name="Coleine C."/>
            <person name="Stajich J.E."/>
            <person name="Selbmann L."/>
        </authorList>
    </citation>
    <scope>NUCLEOTIDE SEQUENCE</scope>
    <source>
        <strain evidence="1">CCFEE 5737</strain>
    </source>
</reference>
<dbReference type="Proteomes" id="UP001186974">
    <property type="component" value="Unassembled WGS sequence"/>
</dbReference>
<comment type="caution">
    <text evidence="1">The sequence shown here is derived from an EMBL/GenBank/DDBJ whole genome shotgun (WGS) entry which is preliminary data.</text>
</comment>